<keyword evidence="10" id="KW-1185">Reference proteome</keyword>
<evidence type="ECO:0000256" key="4">
    <source>
        <dbReference type="ARBA" id="ARBA00022833"/>
    </source>
</evidence>
<name>A0ABQ7QPY9_PLUXY</name>
<evidence type="ECO:0000256" key="7">
    <source>
        <dbReference type="ARBA" id="ARBA00023242"/>
    </source>
</evidence>
<evidence type="ECO:0000256" key="1">
    <source>
        <dbReference type="ARBA" id="ARBA00004123"/>
    </source>
</evidence>
<dbReference type="EMBL" id="JAHIBW010000010">
    <property type="protein sequence ID" value="KAG7307128.1"/>
    <property type="molecule type" value="Genomic_DNA"/>
</dbReference>
<accession>A0ABQ7QPY9</accession>
<comment type="caution">
    <text evidence="9">The sequence shown here is derived from an EMBL/GenBank/DDBJ whole genome shotgun (WGS) entry which is preliminary data.</text>
</comment>
<feature type="compositionally biased region" description="Basic and acidic residues" evidence="8">
    <location>
        <begin position="85"/>
        <end position="94"/>
    </location>
</feature>
<organism evidence="9 10">
    <name type="scientific">Plutella xylostella</name>
    <name type="common">Diamondback moth</name>
    <name type="synonym">Plutella maculipennis</name>
    <dbReference type="NCBI Taxonomy" id="51655"/>
    <lineage>
        <taxon>Eukaryota</taxon>
        <taxon>Metazoa</taxon>
        <taxon>Ecdysozoa</taxon>
        <taxon>Arthropoda</taxon>
        <taxon>Hexapoda</taxon>
        <taxon>Insecta</taxon>
        <taxon>Pterygota</taxon>
        <taxon>Neoptera</taxon>
        <taxon>Endopterygota</taxon>
        <taxon>Lepidoptera</taxon>
        <taxon>Glossata</taxon>
        <taxon>Ditrysia</taxon>
        <taxon>Yponomeutoidea</taxon>
        <taxon>Plutellidae</taxon>
        <taxon>Plutella</taxon>
    </lineage>
</organism>
<evidence type="ECO:0000256" key="6">
    <source>
        <dbReference type="ARBA" id="ARBA00023163"/>
    </source>
</evidence>
<keyword evidence="6" id="KW-0804">Transcription</keyword>
<evidence type="ECO:0000313" key="9">
    <source>
        <dbReference type="EMBL" id="KAG7307128.1"/>
    </source>
</evidence>
<reference evidence="9 10" key="1">
    <citation type="submission" date="2021-06" db="EMBL/GenBank/DDBJ databases">
        <title>A haploid diamondback moth (Plutella xylostella L.) genome assembly resolves 31 chromosomes and identifies a diamide resistance mutation.</title>
        <authorList>
            <person name="Ward C.M."/>
            <person name="Perry K.D."/>
            <person name="Baker G."/>
            <person name="Powis K."/>
            <person name="Heckel D.G."/>
            <person name="Baxter S.W."/>
        </authorList>
    </citation>
    <scope>NUCLEOTIDE SEQUENCE [LARGE SCALE GENOMIC DNA]</scope>
    <source>
        <strain evidence="9 10">LV</strain>
        <tissue evidence="9">Single pupa</tissue>
    </source>
</reference>
<feature type="compositionally biased region" description="Low complexity" evidence="8">
    <location>
        <begin position="95"/>
        <end position="105"/>
    </location>
</feature>
<dbReference type="InterPro" id="IPR002515">
    <property type="entry name" value="Znf_C2H2C"/>
</dbReference>
<keyword evidence="5" id="KW-0805">Transcription regulation</keyword>
<dbReference type="PROSITE" id="PS51802">
    <property type="entry name" value="ZF_CCHHC"/>
    <property type="match status" value="1"/>
</dbReference>
<evidence type="ECO:0000256" key="8">
    <source>
        <dbReference type="SAM" id="MobiDB-lite"/>
    </source>
</evidence>
<gene>
    <name evidence="9" type="ORF">JYU34_007269</name>
</gene>
<feature type="compositionally biased region" description="Basic and acidic residues" evidence="8">
    <location>
        <begin position="356"/>
        <end position="375"/>
    </location>
</feature>
<protein>
    <submittedName>
        <fullName evidence="9">Uncharacterized protein</fullName>
    </submittedName>
</protein>
<feature type="region of interest" description="Disordered" evidence="8">
    <location>
        <begin position="329"/>
        <end position="375"/>
    </location>
</feature>
<keyword evidence="3" id="KW-0863">Zinc-finger</keyword>
<evidence type="ECO:0000256" key="5">
    <source>
        <dbReference type="ARBA" id="ARBA00023015"/>
    </source>
</evidence>
<dbReference type="Proteomes" id="UP000823941">
    <property type="component" value="Chromosome 10"/>
</dbReference>
<feature type="region of interest" description="Disordered" evidence="8">
    <location>
        <begin position="229"/>
        <end position="296"/>
    </location>
</feature>
<dbReference type="Gene3D" id="4.10.320.30">
    <property type="match status" value="1"/>
</dbReference>
<feature type="region of interest" description="Disordered" evidence="8">
    <location>
        <begin position="27"/>
        <end position="174"/>
    </location>
</feature>
<comment type="subcellular location">
    <subcellularLocation>
        <location evidence="1">Nucleus</location>
    </subcellularLocation>
</comment>
<evidence type="ECO:0000256" key="2">
    <source>
        <dbReference type="ARBA" id="ARBA00022723"/>
    </source>
</evidence>
<evidence type="ECO:0000313" key="10">
    <source>
        <dbReference type="Proteomes" id="UP000823941"/>
    </source>
</evidence>
<feature type="non-terminal residue" evidence="9">
    <location>
        <position position="1"/>
    </location>
</feature>
<feature type="compositionally biased region" description="Basic and acidic residues" evidence="8">
    <location>
        <begin position="121"/>
        <end position="150"/>
    </location>
</feature>
<dbReference type="Pfam" id="PF01530">
    <property type="entry name" value="zf-C2HC"/>
    <property type="match status" value="1"/>
</dbReference>
<sequence length="375" mass="41416">AAPLGAPAALSQLNKRRLEFGVDVETFRARRDHEEEGKRRRRLLDEEPRRRPPAPGAPAPAAAAAWPRDLQHYSDDADEPNGYDHMFDDKRSDRMLPSSPSPSSDSGDHSPRSYSMPPNDDQNHVPSDTETHHQKIVKSERDRSDDEYPTKHNKYASQYDGPNFDELVDSSSNELEIDMSERQDEEGRRREAMCVNKQSLYSAYKAATAALPYSSASAFKPPAEVKHRLAAPPHEPFGGYSGERSKQYTVLQPAGAGSRAATALHEARAVPSATPRPLPAASPPNREGNKCPTPGCNGQGHVTGLYTHHRSIGASRDDLEVSDAWLQRPRSRQLQPEHAPLAVGLPHCRRTQGSREVPEEQTTHHSPAHDARVSG</sequence>
<feature type="compositionally biased region" description="Low complexity" evidence="8">
    <location>
        <begin position="59"/>
        <end position="68"/>
    </location>
</feature>
<keyword evidence="4" id="KW-0862">Zinc</keyword>
<evidence type="ECO:0000256" key="3">
    <source>
        <dbReference type="ARBA" id="ARBA00022771"/>
    </source>
</evidence>
<proteinExistence type="predicted"/>
<feature type="compositionally biased region" description="Basic and acidic residues" evidence="8">
    <location>
        <begin position="27"/>
        <end position="50"/>
    </location>
</feature>
<keyword evidence="7" id="KW-0539">Nucleus</keyword>
<keyword evidence="2" id="KW-0479">Metal-binding</keyword>
<dbReference type="SUPFAM" id="SSF103637">
    <property type="entry name" value="CCHHC domain"/>
    <property type="match status" value="1"/>
</dbReference>
<dbReference type="InterPro" id="IPR036060">
    <property type="entry name" value="Znf_C2H2C_sf"/>
</dbReference>